<keyword evidence="1" id="KW-0479">Metal-binding</keyword>
<dbReference type="NCBIfam" id="TIGR00276">
    <property type="entry name" value="tRNA epoxyqueuosine(34) reductase QueG"/>
    <property type="match status" value="1"/>
</dbReference>
<dbReference type="GO" id="GO:0008616">
    <property type="term" value="P:tRNA queuosine(34) biosynthetic process"/>
    <property type="evidence" value="ECO:0007669"/>
    <property type="project" value="InterPro"/>
</dbReference>
<accession>A0A6J7J428</accession>
<feature type="domain" description="4Fe-4S ferredoxin-type" evidence="2">
    <location>
        <begin position="43"/>
        <end position="71"/>
    </location>
</feature>
<dbReference type="GO" id="GO:0052693">
    <property type="term" value="F:epoxyqueuosine reductase activity"/>
    <property type="evidence" value="ECO:0007669"/>
    <property type="project" value="TreeGrafter"/>
</dbReference>
<organism evidence="3">
    <name type="scientific">freshwater metagenome</name>
    <dbReference type="NCBI Taxonomy" id="449393"/>
    <lineage>
        <taxon>unclassified sequences</taxon>
        <taxon>metagenomes</taxon>
        <taxon>ecological metagenomes</taxon>
    </lineage>
</organism>
<dbReference type="Gene3D" id="3.30.70.20">
    <property type="match status" value="1"/>
</dbReference>
<dbReference type="PANTHER" id="PTHR30002:SF4">
    <property type="entry name" value="EPOXYQUEUOSINE REDUCTASE"/>
    <property type="match status" value="1"/>
</dbReference>
<dbReference type="PANTHER" id="PTHR30002">
    <property type="entry name" value="EPOXYQUEUOSINE REDUCTASE"/>
    <property type="match status" value="1"/>
</dbReference>
<reference evidence="3" key="1">
    <citation type="submission" date="2020-05" db="EMBL/GenBank/DDBJ databases">
        <authorList>
            <person name="Chiriac C."/>
            <person name="Salcher M."/>
            <person name="Ghai R."/>
            <person name="Kavagutti S V."/>
        </authorList>
    </citation>
    <scope>NUCLEOTIDE SEQUENCE</scope>
</reference>
<dbReference type="PROSITE" id="PS51379">
    <property type="entry name" value="4FE4S_FER_2"/>
    <property type="match status" value="1"/>
</dbReference>
<dbReference type="InterPro" id="IPR004453">
    <property type="entry name" value="QueG"/>
</dbReference>
<keyword evidence="1" id="KW-0411">Iron-sulfur</keyword>
<evidence type="ECO:0000259" key="2">
    <source>
        <dbReference type="PROSITE" id="PS51379"/>
    </source>
</evidence>
<dbReference type="EMBL" id="CAFBNC010000049">
    <property type="protein sequence ID" value="CAB4938138.1"/>
    <property type="molecule type" value="Genomic_DNA"/>
</dbReference>
<name>A0A6J7J428_9ZZZZ</name>
<dbReference type="InterPro" id="IPR017900">
    <property type="entry name" value="4Fe4S_Fe_S_CS"/>
</dbReference>
<keyword evidence="1" id="KW-0408">Iron</keyword>
<dbReference type="InterPro" id="IPR017896">
    <property type="entry name" value="4Fe4S_Fe-S-bd"/>
</dbReference>
<dbReference type="GO" id="GO:0051539">
    <property type="term" value="F:4 iron, 4 sulfur cluster binding"/>
    <property type="evidence" value="ECO:0007669"/>
    <property type="project" value="UniProtKB-KW"/>
</dbReference>
<protein>
    <submittedName>
        <fullName evidence="3">Unannotated protein</fullName>
    </submittedName>
</protein>
<sequence length="215" mass="23186">MVDRAAAHRAGIGWFGKNANLLVPGHGSWVLLGSVVTDALLGESPRVDDGCGSCRRCIDACPTGAIVAPGVVDARRCLAWLVQAEGSIPEEFRVALGDRIYGCDDCQEVCPPSRRSPEAALVVDAAGSQVDLLELLASDDEQLLARHGRWYIARRDPRHLRRNAIVALGNVADPSDTRVRASLGECALSDDVMLAEHARWALDRLDLRSNSGLDR</sequence>
<evidence type="ECO:0000313" key="3">
    <source>
        <dbReference type="EMBL" id="CAB4938138.1"/>
    </source>
</evidence>
<proteinExistence type="predicted"/>
<evidence type="ECO:0000256" key="1">
    <source>
        <dbReference type="ARBA" id="ARBA00022485"/>
    </source>
</evidence>
<dbReference type="AlphaFoldDB" id="A0A6J7J428"/>
<dbReference type="Pfam" id="PF13484">
    <property type="entry name" value="Fer4_16"/>
    <property type="match status" value="1"/>
</dbReference>
<keyword evidence="1" id="KW-0004">4Fe-4S</keyword>
<dbReference type="PROSITE" id="PS00198">
    <property type="entry name" value="4FE4S_FER_1"/>
    <property type="match status" value="1"/>
</dbReference>
<gene>
    <name evidence="3" type="ORF">UFOPK3733_01111</name>
</gene>
<dbReference type="SUPFAM" id="SSF54862">
    <property type="entry name" value="4Fe-4S ferredoxins"/>
    <property type="match status" value="1"/>
</dbReference>